<comment type="caution">
    <text evidence="3">The sequence shown here is derived from an EMBL/GenBank/DDBJ whole genome shotgun (WGS) entry which is preliminary data.</text>
</comment>
<keyword evidence="2" id="KW-0812">Transmembrane</keyword>
<feature type="transmembrane region" description="Helical" evidence="2">
    <location>
        <begin position="110"/>
        <end position="128"/>
    </location>
</feature>
<dbReference type="PANTHER" id="PTHR33193:SF71">
    <property type="entry name" value="OS02G0223700 PROTEIN"/>
    <property type="match status" value="1"/>
</dbReference>
<evidence type="ECO:0000313" key="3">
    <source>
        <dbReference type="EMBL" id="KAK8980080.1"/>
    </source>
</evidence>
<dbReference type="Proteomes" id="UP001396334">
    <property type="component" value="Unassembled WGS sequence"/>
</dbReference>
<protein>
    <submittedName>
        <fullName evidence="3">Uncharacterized protein</fullName>
    </submittedName>
</protein>
<accession>A0ABR2NV45</accession>
<feature type="region of interest" description="Disordered" evidence="1">
    <location>
        <begin position="37"/>
        <end position="71"/>
    </location>
</feature>
<dbReference type="PANTHER" id="PTHR33193">
    <property type="entry name" value="DOMAIN PROTEIN, PUTATIVE (DUF3511)-RELATED"/>
    <property type="match status" value="1"/>
</dbReference>
<proteinExistence type="predicted"/>
<dbReference type="Pfam" id="PF12023">
    <property type="entry name" value="DUF3511"/>
    <property type="match status" value="1"/>
</dbReference>
<sequence>MVMEECRQQIERYNAPNSSYGNGIRSMQDLTSYSGSHASTVQQEQAQEHNNVRFKTKKGKPANNGSAKTWSLNDPELQRKKRVAGYKAYAVEGRVKGSINKSFRWLKDRCSIWMVVRFVACCILYTLLLSY</sequence>
<dbReference type="InterPro" id="IPR021899">
    <property type="entry name" value="DUF3511"/>
</dbReference>
<keyword evidence="2" id="KW-0472">Membrane</keyword>
<evidence type="ECO:0000256" key="2">
    <source>
        <dbReference type="SAM" id="Phobius"/>
    </source>
</evidence>
<evidence type="ECO:0000313" key="4">
    <source>
        <dbReference type="Proteomes" id="UP001396334"/>
    </source>
</evidence>
<dbReference type="EMBL" id="JBBPBN010000097">
    <property type="protein sequence ID" value="KAK8980080.1"/>
    <property type="molecule type" value="Genomic_DNA"/>
</dbReference>
<keyword evidence="4" id="KW-1185">Reference proteome</keyword>
<evidence type="ECO:0000256" key="1">
    <source>
        <dbReference type="SAM" id="MobiDB-lite"/>
    </source>
</evidence>
<gene>
    <name evidence="3" type="ORF">V6N11_061298</name>
</gene>
<reference evidence="3 4" key="1">
    <citation type="journal article" date="2024" name="G3 (Bethesda)">
        <title>Genome assembly of Hibiscus sabdariffa L. provides insights into metabolisms of medicinal natural products.</title>
        <authorList>
            <person name="Kim T."/>
        </authorList>
    </citation>
    <scope>NUCLEOTIDE SEQUENCE [LARGE SCALE GENOMIC DNA]</scope>
    <source>
        <strain evidence="3">TK-2024</strain>
        <tissue evidence="3">Old leaves</tissue>
    </source>
</reference>
<name>A0ABR2NV45_9ROSI</name>
<organism evidence="3 4">
    <name type="scientific">Hibiscus sabdariffa</name>
    <name type="common">roselle</name>
    <dbReference type="NCBI Taxonomy" id="183260"/>
    <lineage>
        <taxon>Eukaryota</taxon>
        <taxon>Viridiplantae</taxon>
        <taxon>Streptophyta</taxon>
        <taxon>Embryophyta</taxon>
        <taxon>Tracheophyta</taxon>
        <taxon>Spermatophyta</taxon>
        <taxon>Magnoliopsida</taxon>
        <taxon>eudicotyledons</taxon>
        <taxon>Gunneridae</taxon>
        <taxon>Pentapetalae</taxon>
        <taxon>rosids</taxon>
        <taxon>malvids</taxon>
        <taxon>Malvales</taxon>
        <taxon>Malvaceae</taxon>
        <taxon>Malvoideae</taxon>
        <taxon>Hibiscus</taxon>
    </lineage>
</organism>
<keyword evidence="2" id="KW-1133">Transmembrane helix</keyword>